<name>A0A0V1HEA2_9BILA</name>
<dbReference type="PANTHER" id="PTHR47272:SF1">
    <property type="entry name" value="PIGGYBAC TRANSPOSABLE ELEMENT-DERIVED PROTEIN 3-LIKE"/>
    <property type="match status" value="1"/>
</dbReference>
<gene>
    <name evidence="2" type="primary">PGBD3</name>
    <name evidence="2" type="ORF">T11_6267</name>
</gene>
<keyword evidence="3" id="KW-1185">Reference proteome</keyword>
<dbReference type="PANTHER" id="PTHR47272">
    <property type="entry name" value="DDE_TNP_1_7 DOMAIN-CONTAINING PROTEIN"/>
    <property type="match status" value="1"/>
</dbReference>
<feature type="non-terminal residue" evidence="2">
    <location>
        <position position="1"/>
    </location>
</feature>
<protein>
    <submittedName>
        <fullName evidence="2">PiggyBac transposable element-derived protein 3</fullName>
    </submittedName>
</protein>
<dbReference type="EMBL" id="JYDP01000080">
    <property type="protein sequence ID" value="KRZ08874.1"/>
    <property type="molecule type" value="Genomic_DNA"/>
</dbReference>
<organism evidence="2 3">
    <name type="scientific">Trichinella zimbabwensis</name>
    <dbReference type="NCBI Taxonomy" id="268475"/>
    <lineage>
        <taxon>Eukaryota</taxon>
        <taxon>Metazoa</taxon>
        <taxon>Ecdysozoa</taxon>
        <taxon>Nematoda</taxon>
        <taxon>Enoplea</taxon>
        <taxon>Dorylaimia</taxon>
        <taxon>Trichinellida</taxon>
        <taxon>Trichinellidae</taxon>
        <taxon>Trichinella</taxon>
    </lineage>
</organism>
<dbReference type="Pfam" id="PF13843">
    <property type="entry name" value="DDE_Tnp_1_7"/>
    <property type="match status" value="1"/>
</dbReference>
<feature type="non-terminal residue" evidence="2">
    <location>
        <position position="328"/>
    </location>
</feature>
<evidence type="ECO:0000313" key="3">
    <source>
        <dbReference type="Proteomes" id="UP000055024"/>
    </source>
</evidence>
<dbReference type="InterPro" id="IPR029526">
    <property type="entry name" value="PGBD"/>
</dbReference>
<comment type="caution">
    <text evidence="2">The sequence shown here is derived from an EMBL/GenBank/DDBJ whole genome shotgun (WGS) entry which is preliminary data.</text>
</comment>
<dbReference type="STRING" id="268475.A0A0V1HEA2"/>
<feature type="domain" description="PiggyBac transposable element-derived protein" evidence="1">
    <location>
        <begin position="45"/>
        <end position="171"/>
    </location>
</feature>
<dbReference type="AlphaFoldDB" id="A0A0V1HEA2"/>
<evidence type="ECO:0000259" key="1">
    <source>
        <dbReference type="Pfam" id="PF13843"/>
    </source>
</evidence>
<evidence type="ECO:0000313" key="2">
    <source>
        <dbReference type="EMBL" id="KRZ08874.1"/>
    </source>
</evidence>
<reference evidence="2 3" key="1">
    <citation type="submission" date="2015-01" db="EMBL/GenBank/DDBJ databases">
        <title>Evolution of Trichinella species and genotypes.</title>
        <authorList>
            <person name="Korhonen P.K."/>
            <person name="Edoardo P."/>
            <person name="Giuseppe L.R."/>
            <person name="Gasser R.B."/>
        </authorList>
    </citation>
    <scope>NUCLEOTIDE SEQUENCE [LARGE SCALE GENOMIC DNA]</scope>
    <source>
        <strain evidence="2">ISS1029</strain>
    </source>
</reference>
<accession>A0A0V1HEA2</accession>
<dbReference type="OrthoDB" id="122438at2759"/>
<sequence length="328" mass="37280">IRPSTELPSSFHRCGISGILYDFAFYELCRPKVEKSVGFVPGDFLRLKEEGIWTCGTIRSNRLRGCPLMSEQALKVNGRGTTDFRTTRARDIIAVAWYDNRRVTLTSTYLGVKPLKLKPRWDRKQHKRVMVNVPSIVHNYNMHMGGVDLNNMLSGLYRVSHRSRKWTKIIFRDEIPLNTMGCKFTGDIVHHFHTDQLTCLNDLKLSDCNTRGLPLRAIKRLNACRSRGAVISDTTSRCTARVVIQNGPAMSKPVFSNGCVTRIRSAGRGAIFATNGLDSIRLQHGQAYMTPFTSRLPLKIQYRCLRVASVSSHPPWNCRKWHLHIIAV</sequence>
<dbReference type="Proteomes" id="UP000055024">
    <property type="component" value="Unassembled WGS sequence"/>
</dbReference>
<proteinExistence type="predicted"/>